<dbReference type="Proteomes" id="UP000680158">
    <property type="component" value="Unassembled WGS sequence"/>
</dbReference>
<proteinExistence type="predicted"/>
<evidence type="ECO:0000313" key="3">
    <source>
        <dbReference type="Proteomes" id="UP000680158"/>
    </source>
</evidence>
<evidence type="ECO:0000259" key="1">
    <source>
        <dbReference type="Pfam" id="PF21880"/>
    </source>
</evidence>
<dbReference type="InterPro" id="IPR054209">
    <property type="entry name" value="DUF6916"/>
</dbReference>
<evidence type="ECO:0000313" key="2">
    <source>
        <dbReference type="EMBL" id="MBR7748247.1"/>
    </source>
</evidence>
<dbReference type="EMBL" id="JAGSPM010000013">
    <property type="protein sequence ID" value="MBR7748247.1"/>
    <property type="molecule type" value="Genomic_DNA"/>
</dbReference>
<gene>
    <name evidence="2" type="ORF">KDM92_16810</name>
</gene>
<reference evidence="2 3" key="1">
    <citation type="submission" date="2021-04" db="EMBL/GenBank/DDBJ databases">
        <title>novel species isolated from subtropical streams in China.</title>
        <authorList>
            <person name="Lu H."/>
        </authorList>
    </citation>
    <scope>NUCLEOTIDE SEQUENCE [LARGE SCALE GENOMIC DNA]</scope>
    <source>
        <strain evidence="2 3">BYS107W</strain>
    </source>
</reference>
<organism evidence="2 3">
    <name type="scientific">Undibacterium baiyunense</name>
    <dbReference type="NCBI Taxonomy" id="2828731"/>
    <lineage>
        <taxon>Bacteria</taxon>
        <taxon>Pseudomonadati</taxon>
        <taxon>Pseudomonadota</taxon>
        <taxon>Betaproteobacteria</taxon>
        <taxon>Burkholderiales</taxon>
        <taxon>Oxalobacteraceae</taxon>
        <taxon>Undibacterium</taxon>
    </lineage>
</organism>
<protein>
    <recommendedName>
        <fullName evidence="1">DUF6916 domain-containing protein</fullName>
    </recommendedName>
</protein>
<feature type="domain" description="DUF6916" evidence="1">
    <location>
        <begin position="3"/>
        <end position="87"/>
    </location>
</feature>
<dbReference type="Pfam" id="PF21880">
    <property type="entry name" value="DUF6916"/>
    <property type="match status" value="1"/>
</dbReference>
<name>A0A941DJY2_9BURK</name>
<comment type="caution">
    <text evidence="2">The sequence shown here is derived from an EMBL/GenBank/DDBJ whole genome shotgun (WGS) entry which is preliminary data.</text>
</comment>
<dbReference type="AlphaFoldDB" id="A0A941DJY2"/>
<accession>A0A941DJY2</accession>
<keyword evidence="3" id="KW-1185">Reference proteome</keyword>
<dbReference type="RefSeq" id="WP_212685570.1">
    <property type="nucleotide sequence ID" value="NZ_JAGSPM010000013.1"/>
</dbReference>
<sequence length="105" mass="11745">MSLSFARAQTLLHSSFIVHTSVGTVELRLIEATEIARPGLPAEYRTPMLLVFSAPASPILAQDNYYFDHPDIGRQFWSVAPVQAPANRPITLNNEPLSFYQVLFN</sequence>